<gene>
    <name evidence="1" type="ORF">METZ01_LOCUS436452</name>
</gene>
<dbReference type="EMBL" id="UINC01176463">
    <property type="protein sequence ID" value="SVD83598.1"/>
    <property type="molecule type" value="Genomic_DNA"/>
</dbReference>
<dbReference type="AlphaFoldDB" id="A0A382YM83"/>
<name>A0A382YM83_9ZZZZ</name>
<reference evidence="1" key="1">
    <citation type="submission" date="2018-05" db="EMBL/GenBank/DDBJ databases">
        <authorList>
            <person name="Lanie J.A."/>
            <person name="Ng W.-L."/>
            <person name="Kazmierczak K.M."/>
            <person name="Andrzejewski T.M."/>
            <person name="Davidsen T.M."/>
            <person name="Wayne K.J."/>
            <person name="Tettelin H."/>
            <person name="Glass J.I."/>
            <person name="Rusch D."/>
            <person name="Podicherti R."/>
            <person name="Tsui H.-C.T."/>
            <person name="Winkler M.E."/>
        </authorList>
    </citation>
    <scope>NUCLEOTIDE SEQUENCE</scope>
</reference>
<accession>A0A382YM83</accession>
<feature type="non-terminal residue" evidence="1">
    <location>
        <position position="48"/>
    </location>
</feature>
<sequence>MSAYGATDPYANPYGAMGAGMMGGMGYQYQQAPPLAPPSDLEVMAALI</sequence>
<proteinExistence type="predicted"/>
<organism evidence="1">
    <name type="scientific">marine metagenome</name>
    <dbReference type="NCBI Taxonomy" id="408172"/>
    <lineage>
        <taxon>unclassified sequences</taxon>
        <taxon>metagenomes</taxon>
        <taxon>ecological metagenomes</taxon>
    </lineage>
</organism>
<protein>
    <submittedName>
        <fullName evidence="1">Uncharacterized protein</fullName>
    </submittedName>
</protein>
<evidence type="ECO:0000313" key="1">
    <source>
        <dbReference type="EMBL" id="SVD83598.1"/>
    </source>
</evidence>